<dbReference type="InterPro" id="IPR058546">
    <property type="entry name" value="RPS4B/Roq1-like_LRR"/>
</dbReference>
<dbReference type="PANTHER" id="PTHR11017">
    <property type="entry name" value="LEUCINE-RICH REPEAT-CONTAINING PROTEIN"/>
    <property type="match status" value="1"/>
</dbReference>
<gene>
    <name evidence="9" type="ORF">VitviT2T_028775</name>
</gene>
<dbReference type="Proteomes" id="UP001227230">
    <property type="component" value="Chromosome 18"/>
</dbReference>
<dbReference type="InterPro" id="IPR035897">
    <property type="entry name" value="Toll_tir_struct_dom_sf"/>
</dbReference>
<dbReference type="InterPro" id="IPR044974">
    <property type="entry name" value="Disease_R_plants"/>
</dbReference>
<name>A0ABY9DVS8_VITVI</name>
<comment type="catalytic activity">
    <reaction evidence="7">
        <text>NAD(+) + H2O = ADP-D-ribose + nicotinamide + H(+)</text>
        <dbReference type="Rhea" id="RHEA:16301"/>
        <dbReference type="ChEBI" id="CHEBI:15377"/>
        <dbReference type="ChEBI" id="CHEBI:15378"/>
        <dbReference type="ChEBI" id="CHEBI:17154"/>
        <dbReference type="ChEBI" id="CHEBI:57540"/>
        <dbReference type="ChEBI" id="CHEBI:57967"/>
        <dbReference type="EC" id="3.2.2.6"/>
    </reaction>
    <physiologicalReaction direction="left-to-right" evidence="7">
        <dbReference type="Rhea" id="RHEA:16302"/>
    </physiologicalReaction>
</comment>
<evidence type="ECO:0000256" key="1">
    <source>
        <dbReference type="ARBA" id="ARBA00011982"/>
    </source>
</evidence>
<feature type="domain" description="TIR" evidence="8">
    <location>
        <begin position="14"/>
        <end position="178"/>
    </location>
</feature>
<dbReference type="SUPFAM" id="SSF52540">
    <property type="entry name" value="P-loop containing nucleoside triphosphate hydrolases"/>
    <property type="match status" value="1"/>
</dbReference>
<organism evidence="9 10">
    <name type="scientific">Vitis vinifera</name>
    <name type="common">Grape</name>
    <dbReference type="NCBI Taxonomy" id="29760"/>
    <lineage>
        <taxon>Eukaryota</taxon>
        <taxon>Viridiplantae</taxon>
        <taxon>Streptophyta</taxon>
        <taxon>Embryophyta</taxon>
        <taxon>Tracheophyta</taxon>
        <taxon>Spermatophyta</taxon>
        <taxon>Magnoliopsida</taxon>
        <taxon>eudicotyledons</taxon>
        <taxon>Gunneridae</taxon>
        <taxon>Pentapetalae</taxon>
        <taxon>rosids</taxon>
        <taxon>Vitales</taxon>
        <taxon>Vitaceae</taxon>
        <taxon>Viteae</taxon>
        <taxon>Vitis</taxon>
    </lineage>
</organism>
<reference evidence="9 10" key="1">
    <citation type="journal article" date="2023" name="Hortic Res">
        <title>The complete reference genome for grapevine (Vitis vinifera L.) genetics and breeding.</title>
        <authorList>
            <person name="Shi X."/>
            <person name="Cao S."/>
            <person name="Wang X."/>
            <person name="Huang S."/>
            <person name="Wang Y."/>
            <person name="Liu Z."/>
            <person name="Liu W."/>
            <person name="Leng X."/>
            <person name="Peng Y."/>
            <person name="Wang N."/>
            <person name="Wang Y."/>
            <person name="Ma Z."/>
            <person name="Xu X."/>
            <person name="Zhang F."/>
            <person name="Xue H."/>
            <person name="Zhong H."/>
            <person name="Wang Y."/>
            <person name="Zhang K."/>
            <person name="Velt A."/>
            <person name="Avia K."/>
            <person name="Holtgrawe D."/>
            <person name="Grimplet J."/>
            <person name="Matus J.T."/>
            <person name="Ware D."/>
            <person name="Wu X."/>
            <person name="Wang H."/>
            <person name="Liu C."/>
            <person name="Fang Y."/>
            <person name="Rustenholz C."/>
            <person name="Cheng Z."/>
            <person name="Xiao H."/>
            <person name="Zhou Y."/>
        </authorList>
    </citation>
    <scope>NUCLEOTIDE SEQUENCE [LARGE SCALE GENOMIC DNA]</scope>
    <source>
        <strain evidence="10">cv. Pinot noir / PN40024</strain>
        <tissue evidence="9">Leaf</tissue>
    </source>
</reference>
<dbReference type="SMART" id="SM00369">
    <property type="entry name" value="LRR_TYP"/>
    <property type="match status" value="5"/>
</dbReference>
<evidence type="ECO:0000313" key="9">
    <source>
        <dbReference type="EMBL" id="WKA11256.1"/>
    </source>
</evidence>
<evidence type="ECO:0000313" key="10">
    <source>
        <dbReference type="Proteomes" id="UP001227230"/>
    </source>
</evidence>
<dbReference type="InterPro" id="IPR045344">
    <property type="entry name" value="C-JID"/>
</dbReference>
<dbReference type="SMART" id="SM00255">
    <property type="entry name" value="TIR"/>
    <property type="match status" value="1"/>
</dbReference>
<dbReference type="InterPro" id="IPR036390">
    <property type="entry name" value="WH_DNA-bd_sf"/>
</dbReference>
<keyword evidence="4" id="KW-0378">Hydrolase</keyword>
<dbReference type="InterPro" id="IPR001611">
    <property type="entry name" value="Leu-rich_rpt"/>
</dbReference>
<dbReference type="PANTHER" id="PTHR11017:SF570">
    <property type="entry name" value="DISEASE RESISTANCE PROTEIN (TIR-NBS CLASS)-RELATED"/>
    <property type="match status" value="1"/>
</dbReference>
<keyword evidence="6" id="KW-0520">NAD</keyword>
<dbReference type="SUPFAM" id="SSF46785">
    <property type="entry name" value="Winged helix' DNA-binding domain"/>
    <property type="match status" value="1"/>
</dbReference>
<dbReference type="Pfam" id="PF23286">
    <property type="entry name" value="LRR_13"/>
    <property type="match status" value="1"/>
</dbReference>
<dbReference type="InterPro" id="IPR042197">
    <property type="entry name" value="Apaf_helical"/>
</dbReference>
<keyword evidence="2" id="KW-0433">Leucine-rich repeat</keyword>
<dbReference type="Gene3D" id="3.40.50.10140">
    <property type="entry name" value="Toll/interleukin-1 receptor homology (TIR) domain"/>
    <property type="match status" value="1"/>
</dbReference>
<dbReference type="SUPFAM" id="SSF52058">
    <property type="entry name" value="L domain-like"/>
    <property type="match status" value="1"/>
</dbReference>
<dbReference type="Gene3D" id="3.40.50.300">
    <property type="entry name" value="P-loop containing nucleotide triphosphate hydrolases"/>
    <property type="match status" value="1"/>
</dbReference>
<dbReference type="PRINTS" id="PR00364">
    <property type="entry name" value="DISEASERSIST"/>
</dbReference>
<evidence type="ECO:0000256" key="2">
    <source>
        <dbReference type="ARBA" id="ARBA00022614"/>
    </source>
</evidence>
<dbReference type="InterPro" id="IPR058192">
    <property type="entry name" value="WHD_ROQ1-like"/>
</dbReference>
<dbReference type="InterPro" id="IPR000157">
    <property type="entry name" value="TIR_dom"/>
</dbReference>
<protein>
    <recommendedName>
        <fullName evidence="1">ADP-ribosyl cyclase/cyclic ADP-ribose hydrolase</fullName>
        <ecNumber evidence="1">3.2.2.6</ecNumber>
    </recommendedName>
</protein>
<accession>A0ABY9DVS8</accession>
<dbReference type="Pfam" id="PF20160">
    <property type="entry name" value="C-JID"/>
    <property type="match status" value="1"/>
</dbReference>
<dbReference type="Gene3D" id="1.10.8.430">
    <property type="entry name" value="Helical domain of apoptotic protease-activating factors"/>
    <property type="match status" value="1"/>
</dbReference>
<proteinExistence type="predicted"/>
<keyword evidence="5" id="KW-0611">Plant defense</keyword>
<evidence type="ECO:0000256" key="6">
    <source>
        <dbReference type="ARBA" id="ARBA00023027"/>
    </source>
</evidence>
<evidence type="ECO:0000256" key="4">
    <source>
        <dbReference type="ARBA" id="ARBA00022801"/>
    </source>
</evidence>
<dbReference type="SUPFAM" id="SSF52047">
    <property type="entry name" value="RNI-like"/>
    <property type="match status" value="1"/>
</dbReference>
<dbReference type="SUPFAM" id="SSF52200">
    <property type="entry name" value="Toll/Interleukin receptor TIR domain"/>
    <property type="match status" value="1"/>
</dbReference>
<dbReference type="Pfam" id="PF23282">
    <property type="entry name" value="WHD_ROQ1"/>
    <property type="match status" value="1"/>
</dbReference>
<dbReference type="EC" id="3.2.2.6" evidence="1"/>
<dbReference type="InterPro" id="IPR027417">
    <property type="entry name" value="P-loop_NTPase"/>
</dbReference>
<dbReference type="InterPro" id="IPR002182">
    <property type="entry name" value="NB-ARC"/>
</dbReference>
<keyword evidence="10" id="KW-1185">Reference proteome</keyword>
<evidence type="ECO:0000256" key="7">
    <source>
        <dbReference type="ARBA" id="ARBA00047304"/>
    </source>
</evidence>
<dbReference type="EMBL" id="CP126665">
    <property type="protein sequence ID" value="WKA11256.1"/>
    <property type="molecule type" value="Genomic_DNA"/>
</dbReference>
<dbReference type="Pfam" id="PF01582">
    <property type="entry name" value="TIR"/>
    <property type="match status" value="1"/>
</dbReference>
<dbReference type="Pfam" id="PF00560">
    <property type="entry name" value="LRR_1"/>
    <property type="match status" value="1"/>
</dbReference>
<sequence>MAPTTRSSDFSLGWSWDVFLSFRGEDTRFTFTDHLYSALCQQKGIRTFRDNEGLHRGEEIGSSLLKAIEESRMCIVVFSKTYAHSKWCLDELAKIMECKTQKGQIVVPVFYHVDPCDVRNQTRSFGEAFDKYQKVPEDKVMRWKAALTEAANLSGYHVQDGYESQAIQRIVQDILSRNLKLLHVGDKLIGMERRLKEMASLIHIDSNDVRMIGISGIDGIGKTTLAKVVYNTIVHQFDGASFLLNISSQQLSLLQLQKQLLRDILGEDIPTISDNSEGSYEIRRMFMSKKVLVVFDDVNTYFQLESLIQNRSTFGPGSRIIVTSGNKNLLAGLGGDAFYEAKELNCKEATQLFSLHAFHMNSPQKGFIGLSRCIVDYCKGLPIALEVLGSLLFGKKKFEWKSVLQRLEKRPNMQIQNVLMRCFQTLDDSMKDVFLDVACFFKGEDLDFVERILEYGRLGTRVLNDRSLISIFDKKLLMHDLMQKACWEIVRQQDHNEPGKWSRLWDPEDVHHVLTKNTGTERIEGIFLNMSLSNEMHLTSDAFKKMTRLRLLRVYQNAENNSIVSNTVHLPRDFKFPSHELRYLHWDGWTLESLPSNFDGEKLGELSLRHSSLKYLWKRRKRLPKLVVIDLGNSQHLLECPNLSFAPRVERLILDGCTSLPEVHPSVTKLKRLTILNVKNCKMLHYFPSITGLESLEVLNLSGCSKIDKFPEIQGCMENLLELNLEGTAIVELPPSVVFLPRLVLLDMKNCKNLMILPSNIYSLKSLGTLVLSGCSGLEIFPEIMEDMECLQELLLDGTSIKELSPSIVHLKGLQLLNMRKCKNLRSLPNSICSLRSLETLIVSGCSKLSKLPEDLGRLQFLMKLQADGTAITQPPLSLFHLRNLKELSFRRCKGSTSNSWISSLLFRLLHRENSDGTGLQLPYLSGLYSLKYLDLSGCNLTDRSINDNLGHLRFLEELNLSRNNLVTVPEEVNRLSHLRVISVNQCKSLQEISKLPPSIKLLDAGDCISLESLSVLSPQSPQFLSSSSCLRLVTFKLPNCFALAQDNVATILEKLHQNFLPEIEYSIVLPGSTIPEWFQHPSIGSSVTIELPPNWHNKDFLGFALCSVFSLEEDEIIQGPGLICCNFEFREGPYLTSSISWTHSGDRVVETDRSHMAGVSTWC</sequence>
<dbReference type="InterPro" id="IPR032675">
    <property type="entry name" value="LRR_dom_sf"/>
</dbReference>
<evidence type="ECO:0000259" key="8">
    <source>
        <dbReference type="PROSITE" id="PS50104"/>
    </source>
</evidence>
<evidence type="ECO:0000256" key="5">
    <source>
        <dbReference type="ARBA" id="ARBA00022821"/>
    </source>
</evidence>
<dbReference type="Gene3D" id="3.80.10.10">
    <property type="entry name" value="Ribonuclease Inhibitor"/>
    <property type="match status" value="2"/>
</dbReference>
<dbReference type="PROSITE" id="PS50104">
    <property type="entry name" value="TIR"/>
    <property type="match status" value="1"/>
</dbReference>
<dbReference type="Pfam" id="PF00931">
    <property type="entry name" value="NB-ARC"/>
    <property type="match status" value="1"/>
</dbReference>
<keyword evidence="3" id="KW-0677">Repeat</keyword>
<dbReference type="InterPro" id="IPR003591">
    <property type="entry name" value="Leu-rich_rpt_typical-subtyp"/>
</dbReference>
<evidence type="ECO:0000256" key="3">
    <source>
        <dbReference type="ARBA" id="ARBA00022737"/>
    </source>
</evidence>